<name>A0A011M0N4_9PAST</name>
<evidence type="ECO:0000313" key="2">
    <source>
        <dbReference type="EMBL" id="EXI63053.1"/>
    </source>
</evidence>
<organism evidence="2 3">
    <name type="scientific">Mannheimia granulomatis</name>
    <dbReference type="NCBI Taxonomy" id="85402"/>
    <lineage>
        <taxon>Bacteria</taxon>
        <taxon>Pseudomonadati</taxon>
        <taxon>Pseudomonadota</taxon>
        <taxon>Gammaproteobacteria</taxon>
        <taxon>Pasteurellales</taxon>
        <taxon>Pasteurellaceae</taxon>
        <taxon>Mannheimia</taxon>
    </lineage>
</organism>
<reference evidence="2 3" key="1">
    <citation type="journal article" date="2014" name="Genome Announc.">
        <title>Genome Sequence of a Presumptive Mannheimia haemolytica Strain with an A1/A6-Cross-Reactive Serotype from a White-Tailed Deer (Odocoileus virginianus).</title>
        <authorList>
            <person name="Lawrence P.K."/>
            <person name="Bey R.F."/>
            <person name="Wiener B."/>
            <person name="Kittichotirat W."/>
            <person name="Bumgarner R.E."/>
        </authorList>
    </citation>
    <scope>NUCLEOTIDE SEQUENCE [LARGE SCALE GENOMIC DNA]</scope>
    <source>
        <strain evidence="2 3">PKL10</strain>
    </source>
</reference>
<dbReference type="CDD" id="cd01026">
    <property type="entry name" value="TOPRIM_OLD"/>
    <property type="match status" value="1"/>
</dbReference>
<dbReference type="Pfam" id="PF20469">
    <property type="entry name" value="OLD-like_TOPRIM"/>
    <property type="match status" value="1"/>
</dbReference>
<dbReference type="PATRIC" id="fig|1450449.3.peg.192"/>
<dbReference type="EMBL" id="JANJ01000001">
    <property type="protein sequence ID" value="EXI63053.1"/>
    <property type="molecule type" value="Genomic_DNA"/>
</dbReference>
<comment type="caution">
    <text evidence="2">The sequence shown here is derived from an EMBL/GenBank/DDBJ whole genome shotgun (WGS) entry which is preliminary data.</text>
</comment>
<dbReference type="PANTHER" id="PTHR43581:SF4">
    <property type="entry name" value="ATP_GTP PHOSPHATASE"/>
    <property type="match status" value="1"/>
</dbReference>
<feature type="domain" description="OLD protein-like TOPRIM" evidence="1">
    <location>
        <begin position="346"/>
        <end position="410"/>
    </location>
</feature>
<dbReference type="InterPro" id="IPR022602">
    <property type="entry name" value="DUF2813"/>
</dbReference>
<dbReference type="STRING" id="1122190.GCA_000621105_00281"/>
<dbReference type="Pfam" id="PF11398">
    <property type="entry name" value="DUF2813"/>
    <property type="match status" value="1"/>
</dbReference>
<dbReference type="InterPro" id="IPR034139">
    <property type="entry name" value="TOPRIM_OLD"/>
</dbReference>
<keyword evidence="3" id="KW-1185">Reference proteome</keyword>
<accession>A0A011M0N4</accession>
<proteinExistence type="predicted"/>
<dbReference type="InterPro" id="IPR051396">
    <property type="entry name" value="Bact_Antivir_Def_Nuclease"/>
</dbReference>
<keyword evidence="2" id="KW-0378">Hydrolase</keyword>
<dbReference type="Proteomes" id="UP000054123">
    <property type="component" value="Unassembled WGS sequence"/>
</dbReference>
<gene>
    <name evidence="2" type="ORF">AK33_01210</name>
</gene>
<keyword evidence="2" id="KW-0255">Endonuclease</keyword>
<evidence type="ECO:0000313" key="3">
    <source>
        <dbReference type="Proteomes" id="UP000054123"/>
    </source>
</evidence>
<dbReference type="AlphaFoldDB" id="A0A011M0N4"/>
<dbReference type="SUPFAM" id="SSF52540">
    <property type="entry name" value="P-loop containing nucleoside triphosphate hydrolases"/>
    <property type="match status" value="1"/>
</dbReference>
<dbReference type="RefSeq" id="WP_042801256.1">
    <property type="nucleotide sequence ID" value="NZ_AVSP01000004.1"/>
</dbReference>
<dbReference type="OrthoDB" id="5836727at2"/>
<protein>
    <submittedName>
        <fullName evidence="2">ATP-dependent endonuclease</fullName>
    </submittedName>
</protein>
<keyword evidence="2" id="KW-0540">Nuclease</keyword>
<evidence type="ECO:0000259" key="1">
    <source>
        <dbReference type="Pfam" id="PF20469"/>
    </source>
</evidence>
<dbReference type="Gene3D" id="3.40.50.300">
    <property type="entry name" value="P-loop containing nucleotide triphosphate hydrolases"/>
    <property type="match status" value="1"/>
</dbReference>
<dbReference type="GO" id="GO:0004519">
    <property type="term" value="F:endonuclease activity"/>
    <property type="evidence" value="ECO:0007669"/>
    <property type="project" value="UniProtKB-KW"/>
</dbReference>
<sequence length="523" mass="61454">MYLKQIEISGFRGINRLSLPLLPNMVLIGENAWGKSSLIDALSLIFNLENELYQFTFKDFHIQYSQTPKQVQDIELVFTFSEEQVDEHLSERFSPYLSFFFPLNEQLRQLSLKVSGKLTKDSVITEYHFVDHHLKPISLNQSEKLIKRFIRQHSVYRLRDARLNKRVHDELLLQSHYEHQDEFQRELSALSSLLKYYFLTAQSRTLMKTGMQDTSLWWEKVKSLCLRLKQNEILREKVQHHISALFLFNQEANSIDKPIILFEDLNAQLHPRMIAIFWELLSLLPSQRITTTNSMEVVSQVPLKEICRLVRYQDHTQAYLLDRSHLGKDDLRKLTFHIHHNRGLVLFARAWILVEGETEVWILSELARLLEINLEMEGIKIVEFAQCGLRPLIKYARAMGIEWYVLTDGDEAGKRYTETVKSMDEDFSKRLTTLPQKDIEHFFYKAGLRNVFVRLANWRSQEKFPISYIIKRAIQQTSKPDLAIALSNEMRNRGEHSVPLLFKKLFIDVLALINKESQLNTSG</sequence>
<dbReference type="PANTHER" id="PTHR43581">
    <property type="entry name" value="ATP/GTP PHOSPHATASE"/>
    <property type="match status" value="1"/>
</dbReference>
<dbReference type="InterPro" id="IPR027417">
    <property type="entry name" value="P-loop_NTPase"/>
</dbReference>